<keyword evidence="2" id="KW-1185">Reference proteome</keyword>
<proteinExistence type="predicted"/>
<accession>H6LIK3</accession>
<dbReference type="STRING" id="931626.Awo_c17970"/>
<dbReference type="KEGG" id="awo:Awo_c17970"/>
<evidence type="ECO:0000313" key="2">
    <source>
        <dbReference type="Proteomes" id="UP000007177"/>
    </source>
</evidence>
<dbReference type="Pfam" id="PF19652">
    <property type="entry name" value="DUF6155"/>
    <property type="match status" value="1"/>
</dbReference>
<sequence length="182" mass="20999">MIKPLKLTDLKKELNKLDQKQLVEIIANLYKNDQRAKDMLCVRLMGEAYKNELLTAYKIKMHDIFFPRFIQTIPSLKSAKALITEIKKIGDDQMGLELMLYYVECGNKFTNAYGDIDEAFYNSLTGMYAQFVNQLNANGTVSIYLKYKERINDLVASSAHIGWGYGDYLADKSLEIEWLEEV</sequence>
<dbReference type="Proteomes" id="UP000007177">
    <property type="component" value="Chromosome"/>
</dbReference>
<reference evidence="2" key="1">
    <citation type="submission" date="2011-07" db="EMBL/GenBank/DDBJ databases">
        <title>Complete genome sequence of Acetobacterium woodii.</title>
        <authorList>
            <person name="Poehlein A."/>
            <person name="Schmidt S."/>
            <person name="Kaster A.-K."/>
            <person name="Goenrich M."/>
            <person name="Vollmers J."/>
            <person name="Thuermer A."/>
            <person name="Gottschalk G."/>
            <person name="Thauer R.K."/>
            <person name="Daniel R."/>
            <person name="Mueller V."/>
        </authorList>
    </citation>
    <scope>NUCLEOTIDE SEQUENCE [LARGE SCALE GENOMIC DNA]</scope>
    <source>
        <strain evidence="2">ATCC 29683 / DSM 1030 / JCM 2381 / KCTC 1655 / WB1</strain>
    </source>
</reference>
<protein>
    <submittedName>
        <fullName evidence="1">Uncharacterized protein</fullName>
    </submittedName>
</protein>
<evidence type="ECO:0000313" key="1">
    <source>
        <dbReference type="EMBL" id="AFA48577.1"/>
    </source>
</evidence>
<dbReference type="eggNOG" id="ENOG50336CU">
    <property type="taxonomic scope" value="Bacteria"/>
</dbReference>
<dbReference type="InterPro" id="IPR046153">
    <property type="entry name" value="DUF6155"/>
</dbReference>
<dbReference type="AlphaFoldDB" id="H6LIK3"/>
<gene>
    <name evidence="1" type="ordered locus">Awo_c17970</name>
</gene>
<dbReference type="HOGENOM" id="CLU_122246_2_0_9"/>
<reference evidence="1 2" key="2">
    <citation type="journal article" date="2012" name="PLoS ONE">
        <title>An ancient pathway combining carbon dioxide fixation with the generation and utilization of a sodium ion gradient for ATP synthesis.</title>
        <authorList>
            <person name="Poehlein A."/>
            <person name="Schmidt S."/>
            <person name="Kaster A.K."/>
            <person name="Goenrich M."/>
            <person name="Vollmers J."/>
            <person name="Thurmer A."/>
            <person name="Bertsch J."/>
            <person name="Schuchmann K."/>
            <person name="Voigt B."/>
            <person name="Hecker M."/>
            <person name="Daniel R."/>
            <person name="Thauer R.K."/>
            <person name="Gottschalk G."/>
            <person name="Muller V."/>
        </authorList>
    </citation>
    <scope>NUCLEOTIDE SEQUENCE [LARGE SCALE GENOMIC DNA]</scope>
    <source>
        <strain evidence="2">ATCC 29683 / DSM 1030 / JCM 2381 / KCTC 1655 / WB1</strain>
    </source>
</reference>
<dbReference type="EMBL" id="CP002987">
    <property type="protein sequence ID" value="AFA48577.1"/>
    <property type="molecule type" value="Genomic_DNA"/>
</dbReference>
<organism evidence="1 2">
    <name type="scientific">Acetobacterium woodii (strain ATCC 29683 / DSM 1030 / JCM 2381 / KCTC 1655 / WB1)</name>
    <dbReference type="NCBI Taxonomy" id="931626"/>
    <lineage>
        <taxon>Bacteria</taxon>
        <taxon>Bacillati</taxon>
        <taxon>Bacillota</taxon>
        <taxon>Clostridia</taxon>
        <taxon>Eubacteriales</taxon>
        <taxon>Eubacteriaceae</taxon>
        <taxon>Acetobacterium</taxon>
    </lineage>
</organism>
<name>H6LIK3_ACEWD</name>